<reference evidence="12 13" key="1">
    <citation type="submission" date="2020-10" db="EMBL/GenBank/DDBJ databases">
        <title>Campylobacter and Helicobacter PacBio genomes.</title>
        <authorList>
            <person name="Lane C."/>
        </authorList>
    </citation>
    <scope>NUCLEOTIDE SEQUENCE [LARGE SCALE GENOMIC DNA]</scope>
    <source>
        <strain evidence="12 13">2016D-0077</strain>
    </source>
</reference>
<keyword evidence="10 11" id="KW-0407">Ion channel</keyword>
<dbReference type="PANTHER" id="PTHR30266">
    <property type="entry name" value="MECHANOSENSITIVE CHANNEL MSCL"/>
    <property type="match status" value="1"/>
</dbReference>
<evidence type="ECO:0000256" key="8">
    <source>
        <dbReference type="ARBA" id="ARBA00023065"/>
    </source>
</evidence>
<dbReference type="RefSeq" id="WP_025803752.1">
    <property type="nucleotide sequence ID" value="NZ_CP053842.1"/>
</dbReference>
<dbReference type="NCBIfam" id="NF001843">
    <property type="entry name" value="PRK00567.1-4"/>
    <property type="match status" value="1"/>
</dbReference>
<dbReference type="InterPro" id="IPR019823">
    <property type="entry name" value="Mechanosensitive_channel_CS"/>
</dbReference>
<evidence type="ECO:0000256" key="11">
    <source>
        <dbReference type="HAMAP-Rule" id="MF_00115"/>
    </source>
</evidence>
<dbReference type="FunFam" id="1.10.1200.120:FF:000001">
    <property type="entry name" value="Large-conductance mechanosensitive channel"/>
    <property type="match status" value="1"/>
</dbReference>
<evidence type="ECO:0000313" key="12">
    <source>
        <dbReference type="EMBL" id="QOQ86882.1"/>
    </source>
</evidence>
<dbReference type="NCBIfam" id="TIGR00220">
    <property type="entry name" value="mscL"/>
    <property type="match status" value="1"/>
</dbReference>
<gene>
    <name evidence="11 12" type="primary">mscL</name>
    <name evidence="12" type="ORF">IMC76_06605</name>
</gene>
<evidence type="ECO:0000313" key="13">
    <source>
        <dbReference type="Proteomes" id="UP000594749"/>
    </source>
</evidence>
<name>A0A7M1LE71_9BACT</name>
<comment type="subcellular location">
    <subcellularLocation>
        <location evidence="1 11">Cell membrane</location>
        <topology evidence="1 11">Multi-pass membrane protein</topology>
    </subcellularLocation>
</comment>
<evidence type="ECO:0000256" key="7">
    <source>
        <dbReference type="ARBA" id="ARBA00022989"/>
    </source>
</evidence>
<dbReference type="SUPFAM" id="SSF81330">
    <property type="entry name" value="Gated mechanosensitive channel"/>
    <property type="match status" value="1"/>
</dbReference>
<keyword evidence="9 11" id="KW-0472">Membrane</keyword>
<evidence type="ECO:0000256" key="1">
    <source>
        <dbReference type="ARBA" id="ARBA00004651"/>
    </source>
</evidence>
<accession>A0A7M1LE71</accession>
<dbReference type="HAMAP" id="MF_00115">
    <property type="entry name" value="MscL"/>
    <property type="match status" value="1"/>
</dbReference>
<protein>
    <recommendedName>
        <fullName evidence="11">Large-conductance mechanosensitive channel</fullName>
    </recommendedName>
</protein>
<dbReference type="PROSITE" id="PS01327">
    <property type="entry name" value="MSCL"/>
    <property type="match status" value="1"/>
</dbReference>
<feature type="transmembrane region" description="Helical" evidence="11">
    <location>
        <begin position="78"/>
        <end position="99"/>
    </location>
</feature>
<evidence type="ECO:0000256" key="10">
    <source>
        <dbReference type="ARBA" id="ARBA00023303"/>
    </source>
</evidence>
<keyword evidence="5 11" id="KW-1003">Cell membrane</keyword>
<dbReference type="PANTHER" id="PTHR30266:SF2">
    <property type="entry name" value="LARGE-CONDUCTANCE MECHANOSENSITIVE CHANNEL"/>
    <property type="match status" value="1"/>
</dbReference>
<comment type="function">
    <text evidence="11">Channel that opens in response to stretch forces in the membrane lipid bilayer. May participate in the regulation of osmotic pressure changes within the cell.</text>
</comment>
<evidence type="ECO:0000256" key="6">
    <source>
        <dbReference type="ARBA" id="ARBA00022692"/>
    </source>
</evidence>
<evidence type="ECO:0000256" key="4">
    <source>
        <dbReference type="ARBA" id="ARBA00022448"/>
    </source>
</evidence>
<proteinExistence type="inferred from homology"/>
<dbReference type="Gene3D" id="1.10.1200.120">
    <property type="entry name" value="Large-conductance mechanosensitive channel, MscL, domain 1"/>
    <property type="match status" value="1"/>
</dbReference>
<keyword evidence="8 11" id="KW-0406">Ion transport</keyword>
<evidence type="ECO:0000256" key="2">
    <source>
        <dbReference type="ARBA" id="ARBA00007254"/>
    </source>
</evidence>
<keyword evidence="6 11" id="KW-0812">Transmembrane</keyword>
<organism evidence="12 13">
    <name type="scientific">Campylobacter corcagiensis</name>
    <dbReference type="NCBI Taxonomy" id="1448857"/>
    <lineage>
        <taxon>Bacteria</taxon>
        <taxon>Pseudomonadati</taxon>
        <taxon>Campylobacterota</taxon>
        <taxon>Epsilonproteobacteria</taxon>
        <taxon>Campylobacterales</taxon>
        <taxon>Campylobacteraceae</taxon>
        <taxon>Campylobacter</taxon>
    </lineage>
</organism>
<dbReference type="GO" id="GO:0005886">
    <property type="term" value="C:plasma membrane"/>
    <property type="evidence" value="ECO:0007669"/>
    <property type="project" value="UniProtKB-SubCell"/>
</dbReference>
<comment type="subunit">
    <text evidence="3 11">Homopentamer.</text>
</comment>
<evidence type="ECO:0000256" key="9">
    <source>
        <dbReference type="ARBA" id="ARBA00023136"/>
    </source>
</evidence>
<dbReference type="InterPro" id="IPR001185">
    <property type="entry name" value="MS_channel"/>
</dbReference>
<comment type="similarity">
    <text evidence="2 11">Belongs to the MscL family.</text>
</comment>
<dbReference type="GO" id="GO:0008381">
    <property type="term" value="F:mechanosensitive monoatomic ion channel activity"/>
    <property type="evidence" value="ECO:0007669"/>
    <property type="project" value="UniProtKB-UniRule"/>
</dbReference>
<dbReference type="Proteomes" id="UP000594749">
    <property type="component" value="Chromosome"/>
</dbReference>
<dbReference type="OrthoDB" id="9810350at2"/>
<dbReference type="PRINTS" id="PR01264">
    <property type="entry name" value="MECHCHANNEL"/>
</dbReference>
<keyword evidence="7 11" id="KW-1133">Transmembrane helix</keyword>
<sequence>MSFVKEFKEFAMRGNVIDMAVGVVIGTAFGKIVSSLVADIIMPVVGVLTGGIDFTDYKLVIKEAQGELAAVTVNYGTFIQTMVDFLIIAFCIFIALKGINKLKKQEVKKEEQTPKEIPEDIALLTEIRDLLKR</sequence>
<dbReference type="AlphaFoldDB" id="A0A7M1LE71"/>
<evidence type="ECO:0000256" key="5">
    <source>
        <dbReference type="ARBA" id="ARBA00022475"/>
    </source>
</evidence>
<dbReference type="InterPro" id="IPR037673">
    <property type="entry name" value="MSC/AndL"/>
</dbReference>
<keyword evidence="13" id="KW-1185">Reference proteome</keyword>
<dbReference type="EMBL" id="CP063078">
    <property type="protein sequence ID" value="QOQ86882.1"/>
    <property type="molecule type" value="Genomic_DNA"/>
</dbReference>
<feature type="transmembrane region" description="Helical" evidence="11">
    <location>
        <begin position="21"/>
        <end position="45"/>
    </location>
</feature>
<dbReference type="InterPro" id="IPR036019">
    <property type="entry name" value="MscL_channel"/>
</dbReference>
<evidence type="ECO:0000256" key="3">
    <source>
        <dbReference type="ARBA" id="ARBA00011255"/>
    </source>
</evidence>
<keyword evidence="4 11" id="KW-0813">Transport</keyword>
<dbReference type="Pfam" id="PF01741">
    <property type="entry name" value="MscL"/>
    <property type="match status" value="1"/>
</dbReference>